<dbReference type="EMBL" id="QXGF01000413">
    <property type="protein sequence ID" value="KAE8940616.1"/>
    <property type="molecule type" value="Genomic_DNA"/>
</dbReference>
<feature type="region of interest" description="Disordered" evidence="1">
    <location>
        <begin position="86"/>
        <end position="133"/>
    </location>
</feature>
<evidence type="ECO:0000313" key="4">
    <source>
        <dbReference type="Proteomes" id="UP000429523"/>
    </source>
</evidence>
<sequence>MSDRNSKLLARFQKCLEEEEKNDVKDHEQEARISKTVFWSEMRDIIAVNALSSALDILDDVAKVLIDDTGRAAQALSGPVTILTHSSKQSASTGATPHPLFTSPARKRSVPTKPAKGSTSKKQTASVSPKTNPVASGTPLITFPLAMGLPEEFVRDLEGIFRHVAAVNLNVWQRAYPWANQHLFYDPVEDPDVYLGHWRFWHNCRAAFFEWALHAPLRTDSDKVQRRKRKGNAVHQRLVFISLCIETWGYYNFLRRIEAPGNGTLMWWGGQTGNTTEEAKGYSCTPIQNLYKLFQKDKAAYQRKIHDAIKPFQIDMGGFTTITEMLEQTEALNSALVEYEKRLSDKALARVAMDLTSWHFVPDHWVPSDDVWKTLCNHARIKPIQIKLTVQLVRAAHRTSVQLKGVQARLLALDGRRRQADGVELGHGRGRQRHQVPPGPGRRGGGGTRGRGGQGGGGAAGRRRGGGVRG</sequence>
<feature type="region of interest" description="Disordered" evidence="1">
    <location>
        <begin position="422"/>
        <end position="470"/>
    </location>
</feature>
<comment type="caution">
    <text evidence="2">The sequence shown here is derived from an EMBL/GenBank/DDBJ whole genome shotgun (WGS) entry which is preliminary data.</text>
</comment>
<accession>A0A6A3F7D8</accession>
<dbReference type="EMBL" id="QXGA01000583">
    <property type="protein sequence ID" value="KAE9143874.1"/>
    <property type="molecule type" value="Genomic_DNA"/>
</dbReference>
<evidence type="ECO:0000313" key="3">
    <source>
        <dbReference type="EMBL" id="KAE9143874.1"/>
    </source>
</evidence>
<dbReference type="AlphaFoldDB" id="A0A6A3F7D8"/>
<proteinExistence type="predicted"/>
<name>A0A6A3F7D8_9STRA</name>
<gene>
    <name evidence="3" type="ORF">PF006_g11133</name>
    <name evidence="2" type="ORF">PF009_g9591</name>
</gene>
<feature type="compositionally biased region" description="Polar residues" evidence="1">
    <location>
        <begin position="86"/>
        <end position="95"/>
    </location>
</feature>
<evidence type="ECO:0000313" key="2">
    <source>
        <dbReference type="EMBL" id="KAE8940616.1"/>
    </source>
</evidence>
<reference evidence="4 5" key="1">
    <citation type="submission" date="2018-08" db="EMBL/GenBank/DDBJ databases">
        <title>Genomic investigation of the strawberry pathogen Phytophthora fragariae indicates pathogenicity is determined by transcriptional variation in three key races.</title>
        <authorList>
            <person name="Adams T.M."/>
            <person name="Armitage A.D."/>
            <person name="Sobczyk M.K."/>
            <person name="Bates H.J."/>
            <person name="Dunwell J.M."/>
            <person name="Nellist C.F."/>
            <person name="Harrison R.J."/>
        </authorList>
    </citation>
    <scope>NUCLEOTIDE SEQUENCE [LARGE SCALE GENOMIC DNA]</scope>
    <source>
        <strain evidence="3 5">NOV-5</strain>
        <strain evidence="2 4">NOV-9</strain>
    </source>
</reference>
<organism evidence="2 4">
    <name type="scientific">Phytophthora fragariae</name>
    <dbReference type="NCBI Taxonomy" id="53985"/>
    <lineage>
        <taxon>Eukaryota</taxon>
        <taxon>Sar</taxon>
        <taxon>Stramenopiles</taxon>
        <taxon>Oomycota</taxon>
        <taxon>Peronosporomycetes</taxon>
        <taxon>Peronosporales</taxon>
        <taxon>Peronosporaceae</taxon>
        <taxon>Phytophthora</taxon>
    </lineage>
</organism>
<dbReference type="Proteomes" id="UP000429523">
    <property type="component" value="Unassembled WGS sequence"/>
</dbReference>
<feature type="compositionally biased region" description="Polar residues" evidence="1">
    <location>
        <begin position="117"/>
        <end position="133"/>
    </location>
</feature>
<protein>
    <submittedName>
        <fullName evidence="2">Uncharacterized protein</fullName>
    </submittedName>
</protein>
<feature type="compositionally biased region" description="Basic residues" evidence="1">
    <location>
        <begin position="461"/>
        <end position="470"/>
    </location>
</feature>
<dbReference type="Proteomes" id="UP000440732">
    <property type="component" value="Unassembled WGS sequence"/>
</dbReference>
<evidence type="ECO:0000313" key="5">
    <source>
        <dbReference type="Proteomes" id="UP000440732"/>
    </source>
</evidence>
<feature type="compositionally biased region" description="Gly residues" evidence="1">
    <location>
        <begin position="441"/>
        <end position="460"/>
    </location>
</feature>
<evidence type="ECO:0000256" key="1">
    <source>
        <dbReference type="SAM" id="MobiDB-lite"/>
    </source>
</evidence>